<evidence type="ECO:0000313" key="4">
    <source>
        <dbReference type="Proteomes" id="UP000820818"/>
    </source>
</evidence>
<feature type="signal peptide" evidence="2">
    <location>
        <begin position="1"/>
        <end position="16"/>
    </location>
</feature>
<dbReference type="AlphaFoldDB" id="A0AAD5KRF7"/>
<accession>A0AAD5KRF7</accession>
<dbReference type="Proteomes" id="UP000820818">
    <property type="component" value="Linkage Group LG5"/>
</dbReference>
<evidence type="ECO:0000256" key="2">
    <source>
        <dbReference type="SAM" id="SignalP"/>
    </source>
</evidence>
<gene>
    <name evidence="3" type="ORF">GHT06_015635</name>
</gene>
<sequence length="294" mass="33148">MKIFLGTMVLLTATISISPQLFHQQTVGRHQWLLPYYQQPRTAFQYAYEYQPTALLQYNPVTADHSYPQNTPTTSFREYEGLGLGNREEQENWVRLLPIVGYRHKNNQNRETDTKPRIKSSFRDSPASETQGQQARLFYFNSDSSINPFLKTVTLKVTSTCTSLSIISCIPAANLPAAPIPACRRRRDIEMNHPGEDGMQFSLNPTKVQPVMPTAVPWPAVPRDPVQIPSVDVTSSKEVEINSNSKLKGEARFLWKHQFTSTTTTSWSVVSSTLTQTFVPAADFDCLPPGYVVC</sequence>
<organism evidence="3 4">
    <name type="scientific">Daphnia sinensis</name>
    <dbReference type="NCBI Taxonomy" id="1820382"/>
    <lineage>
        <taxon>Eukaryota</taxon>
        <taxon>Metazoa</taxon>
        <taxon>Ecdysozoa</taxon>
        <taxon>Arthropoda</taxon>
        <taxon>Crustacea</taxon>
        <taxon>Branchiopoda</taxon>
        <taxon>Diplostraca</taxon>
        <taxon>Cladocera</taxon>
        <taxon>Anomopoda</taxon>
        <taxon>Daphniidae</taxon>
        <taxon>Daphnia</taxon>
        <taxon>Daphnia similis group</taxon>
    </lineage>
</organism>
<name>A0AAD5KRF7_9CRUS</name>
<evidence type="ECO:0000256" key="1">
    <source>
        <dbReference type="SAM" id="MobiDB-lite"/>
    </source>
</evidence>
<feature type="region of interest" description="Disordered" evidence="1">
    <location>
        <begin position="105"/>
        <end position="130"/>
    </location>
</feature>
<reference evidence="3 4" key="1">
    <citation type="submission" date="2022-05" db="EMBL/GenBank/DDBJ databases">
        <title>A multi-omics perspective on studying reproductive biology in Daphnia sinensis.</title>
        <authorList>
            <person name="Jia J."/>
        </authorList>
    </citation>
    <scope>NUCLEOTIDE SEQUENCE [LARGE SCALE GENOMIC DNA]</scope>
    <source>
        <strain evidence="3 4">WSL</strain>
    </source>
</reference>
<feature type="chain" id="PRO_5042064432" evidence="2">
    <location>
        <begin position="17"/>
        <end position="294"/>
    </location>
</feature>
<evidence type="ECO:0000313" key="3">
    <source>
        <dbReference type="EMBL" id="KAI9558846.1"/>
    </source>
</evidence>
<keyword evidence="2" id="KW-0732">Signal</keyword>
<dbReference type="EMBL" id="WJBH02000005">
    <property type="protein sequence ID" value="KAI9558846.1"/>
    <property type="molecule type" value="Genomic_DNA"/>
</dbReference>
<comment type="caution">
    <text evidence="3">The sequence shown here is derived from an EMBL/GenBank/DDBJ whole genome shotgun (WGS) entry which is preliminary data.</text>
</comment>
<keyword evidence="4" id="KW-1185">Reference proteome</keyword>
<protein>
    <submittedName>
        <fullName evidence="3">Uncharacterized protein</fullName>
    </submittedName>
</protein>
<proteinExistence type="predicted"/>